<evidence type="ECO:0000259" key="5">
    <source>
        <dbReference type="Pfam" id="PF01494"/>
    </source>
</evidence>
<dbReference type="SUPFAM" id="SSF51905">
    <property type="entry name" value="FAD/NAD(P)-binding domain"/>
    <property type="match status" value="1"/>
</dbReference>
<keyword evidence="4" id="KW-0560">Oxidoreductase</keyword>
<reference evidence="6" key="1">
    <citation type="journal article" date="2020" name="New Phytol.">
        <title>Comparative genomics reveals dynamic genome evolution in host specialist ectomycorrhizal fungi.</title>
        <authorList>
            <person name="Lofgren L.A."/>
            <person name="Nguyen N.H."/>
            <person name="Vilgalys R."/>
            <person name="Ruytinx J."/>
            <person name="Liao H.L."/>
            <person name="Branco S."/>
            <person name="Kuo A."/>
            <person name="LaButti K."/>
            <person name="Lipzen A."/>
            <person name="Andreopoulos W."/>
            <person name="Pangilinan J."/>
            <person name="Riley R."/>
            <person name="Hundley H."/>
            <person name="Na H."/>
            <person name="Barry K."/>
            <person name="Grigoriev I.V."/>
            <person name="Stajich J.E."/>
            <person name="Kennedy P.G."/>
        </authorList>
    </citation>
    <scope>NUCLEOTIDE SEQUENCE</scope>
    <source>
        <strain evidence="6">S12</strain>
    </source>
</reference>
<keyword evidence="7" id="KW-1185">Reference proteome</keyword>
<dbReference type="PANTHER" id="PTHR43004">
    <property type="entry name" value="TRK SYSTEM POTASSIUM UPTAKE PROTEIN"/>
    <property type="match status" value="1"/>
</dbReference>
<dbReference type="AlphaFoldDB" id="A0A9P7DE70"/>
<dbReference type="OrthoDB" id="10016252at2759"/>
<dbReference type="Gene3D" id="3.50.50.60">
    <property type="entry name" value="FAD/NAD(P)-binding domain"/>
    <property type="match status" value="2"/>
</dbReference>
<keyword evidence="3" id="KW-0274">FAD</keyword>
<dbReference type="Pfam" id="PF01494">
    <property type="entry name" value="FAD_binding_3"/>
    <property type="match status" value="2"/>
</dbReference>
<evidence type="ECO:0000313" key="7">
    <source>
        <dbReference type="Proteomes" id="UP000719766"/>
    </source>
</evidence>
<proteinExistence type="predicted"/>
<evidence type="ECO:0000256" key="2">
    <source>
        <dbReference type="ARBA" id="ARBA00022630"/>
    </source>
</evidence>
<dbReference type="InterPro" id="IPR050641">
    <property type="entry name" value="RIFMO-like"/>
</dbReference>
<comment type="cofactor">
    <cofactor evidence="1">
        <name>FAD</name>
        <dbReference type="ChEBI" id="CHEBI:57692"/>
    </cofactor>
</comment>
<gene>
    <name evidence="6" type="ORF">HD556DRAFT_1395432</name>
</gene>
<sequence length="474" mass="51231">MADMAASMPNSTTVLIVGAGPSGLVTALSLLHHGFKHFVVVDAVEQGENTSRALVVHAATFEALDTIGCGEEIVAKGTKARSINIGNRSSKLVSTDLSSLDKYTRHPYSLIIPQNLTEYILGEKLKSYGVTVHRPCKVASLKINENDDDLTDVVFEDGKTITAKYVIGADGARSVVRRMAGISFTDPKTGEKGDRITNLAQMVLADIVYEGGDNIDFLITMSPESFFLSIPLPSSFNDLLAENGQEARGQIYRIGAGVPLVDGEIPYSPSKEYLQSLVDRFGPTVLSSDASVNPSSRPVRIKEIIWATRFRTHSAIAEKAFTRLGGDELQGATVAADDSTTKRGGIILLVGDAAHIHSPAGGQGMNLGIRDAVFLGDALVKHINASTSQPNSQPSSIDPDYILREFAEERHKRALEVIAFTKNLNSLLGTQDKKISWLFPISATTVRDWVMWLGGKLGFMQARMAWAMSGLGRR</sequence>
<dbReference type="GO" id="GO:0016709">
    <property type="term" value="F:oxidoreductase activity, acting on paired donors, with incorporation or reduction of molecular oxygen, NAD(P)H as one donor, and incorporation of one atom of oxygen"/>
    <property type="evidence" value="ECO:0007669"/>
    <property type="project" value="UniProtKB-ARBA"/>
</dbReference>
<dbReference type="Proteomes" id="UP000719766">
    <property type="component" value="Unassembled WGS sequence"/>
</dbReference>
<accession>A0A9P7DE70</accession>
<dbReference type="EMBL" id="JABBWE010000055">
    <property type="protein sequence ID" value="KAG1789853.1"/>
    <property type="molecule type" value="Genomic_DNA"/>
</dbReference>
<dbReference type="InterPro" id="IPR036188">
    <property type="entry name" value="FAD/NAD-bd_sf"/>
</dbReference>
<dbReference type="GO" id="GO:0071949">
    <property type="term" value="F:FAD binding"/>
    <property type="evidence" value="ECO:0007669"/>
    <property type="project" value="InterPro"/>
</dbReference>
<evidence type="ECO:0000313" key="6">
    <source>
        <dbReference type="EMBL" id="KAG1789853.1"/>
    </source>
</evidence>
<dbReference type="InterPro" id="IPR002938">
    <property type="entry name" value="FAD-bd"/>
</dbReference>
<dbReference type="RefSeq" id="XP_041156872.1">
    <property type="nucleotide sequence ID" value="XM_041303667.1"/>
</dbReference>
<dbReference type="PANTHER" id="PTHR43004:SF19">
    <property type="entry name" value="BINDING MONOOXYGENASE, PUTATIVE (JCVI)-RELATED"/>
    <property type="match status" value="1"/>
</dbReference>
<evidence type="ECO:0000256" key="3">
    <source>
        <dbReference type="ARBA" id="ARBA00022827"/>
    </source>
</evidence>
<protein>
    <recommendedName>
        <fullName evidence="5">FAD-binding domain-containing protein</fullName>
    </recommendedName>
</protein>
<keyword evidence="2" id="KW-0285">Flavoprotein</keyword>
<comment type="caution">
    <text evidence="6">The sequence shown here is derived from an EMBL/GenBank/DDBJ whole genome shotgun (WGS) entry which is preliminary data.</text>
</comment>
<evidence type="ECO:0000256" key="4">
    <source>
        <dbReference type="ARBA" id="ARBA00023002"/>
    </source>
</evidence>
<dbReference type="GeneID" id="64597431"/>
<evidence type="ECO:0000256" key="1">
    <source>
        <dbReference type="ARBA" id="ARBA00001974"/>
    </source>
</evidence>
<organism evidence="6 7">
    <name type="scientific">Suillus plorans</name>
    <dbReference type="NCBI Taxonomy" id="116603"/>
    <lineage>
        <taxon>Eukaryota</taxon>
        <taxon>Fungi</taxon>
        <taxon>Dikarya</taxon>
        <taxon>Basidiomycota</taxon>
        <taxon>Agaricomycotina</taxon>
        <taxon>Agaricomycetes</taxon>
        <taxon>Agaricomycetidae</taxon>
        <taxon>Boletales</taxon>
        <taxon>Suillineae</taxon>
        <taxon>Suillaceae</taxon>
        <taxon>Suillus</taxon>
    </lineage>
</organism>
<name>A0A9P7DE70_9AGAM</name>
<dbReference type="PRINTS" id="PR00420">
    <property type="entry name" value="RNGMNOXGNASE"/>
</dbReference>
<feature type="domain" description="FAD-binding" evidence="5">
    <location>
        <begin position="320"/>
        <end position="385"/>
    </location>
</feature>
<feature type="domain" description="FAD-binding" evidence="5">
    <location>
        <begin position="12"/>
        <end position="234"/>
    </location>
</feature>